<dbReference type="RefSeq" id="WP_281276296.1">
    <property type="nucleotide sequence ID" value="NZ_AP019368.1"/>
</dbReference>
<evidence type="ECO:0000313" key="2">
    <source>
        <dbReference type="Proteomes" id="UP000291236"/>
    </source>
</evidence>
<evidence type="ECO:0000313" key="1">
    <source>
        <dbReference type="EMBL" id="BBH52114.1"/>
    </source>
</evidence>
<dbReference type="KEGG" id="sbf:JCM31447_05520"/>
<accession>A0A4P2VJQ1</accession>
<keyword evidence="2" id="KW-1185">Reference proteome</keyword>
<organism evidence="1 2">
    <name type="scientific">Fluviispira sanaruensis</name>
    <dbReference type="NCBI Taxonomy" id="2493639"/>
    <lineage>
        <taxon>Bacteria</taxon>
        <taxon>Pseudomonadati</taxon>
        <taxon>Bdellovibrionota</taxon>
        <taxon>Oligoflexia</taxon>
        <taxon>Silvanigrellales</taxon>
        <taxon>Silvanigrellaceae</taxon>
        <taxon>Fluviispira</taxon>
    </lineage>
</organism>
<sequence>MSNILENDSEYIFEIDFNVSTVEVEETSNLSSSMHCPRQNMCLE</sequence>
<proteinExistence type="predicted"/>
<protein>
    <submittedName>
        <fullName evidence="1">Uncharacterized protein</fullName>
    </submittedName>
</protein>
<dbReference type="AlphaFoldDB" id="A0A4P2VJQ1"/>
<name>A0A4P2VJQ1_FLUSA</name>
<dbReference type="EMBL" id="AP019368">
    <property type="protein sequence ID" value="BBH52114.1"/>
    <property type="molecule type" value="Genomic_DNA"/>
</dbReference>
<dbReference type="Proteomes" id="UP000291236">
    <property type="component" value="Chromosome"/>
</dbReference>
<gene>
    <name evidence="1" type="ORF">JCM31447_05520</name>
</gene>
<reference evidence="1 2" key="1">
    <citation type="submission" date="2018-12" db="EMBL/GenBank/DDBJ databases">
        <title>Rubrispira sanarue gen. nov., sp., nov., a member of the order Silvanigrellales, isolated from a brackish lake in Hamamatsu Japan.</title>
        <authorList>
            <person name="Maejima Y."/>
            <person name="Iino T."/>
            <person name="Muraguchi Y."/>
            <person name="Fukuda K."/>
            <person name="Nojiri H."/>
            <person name="Ohkuma M."/>
            <person name="Moriuchi R."/>
            <person name="Dohra H."/>
            <person name="Kimbara K."/>
            <person name="Shintani M."/>
        </authorList>
    </citation>
    <scope>NUCLEOTIDE SEQUENCE [LARGE SCALE GENOMIC DNA]</scope>
    <source>
        <strain evidence="1 2">RF1110005</strain>
    </source>
</reference>